<evidence type="ECO:0000313" key="3">
    <source>
        <dbReference type="EMBL" id="CAA9471177.1"/>
    </source>
</evidence>
<dbReference type="GO" id="GO:0016787">
    <property type="term" value="F:hydrolase activity"/>
    <property type="evidence" value="ECO:0007669"/>
    <property type="project" value="UniProtKB-ARBA"/>
</dbReference>
<feature type="chain" id="PRO_5038601753" evidence="2">
    <location>
        <begin position="22"/>
        <end position="749"/>
    </location>
</feature>
<dbReference type="Pfam" id="PF01663">
    <property type="entry name" value="Phosphodiest"/>
    <property type="match status" value="1"/>
</dbReference>
<proteinExistence type="predicted"/>
<dbReference type="InterPro" id="IPR002591">
    <property type="entry name" value="Phosphodiest/P_Trfase"/>
</dbReference>
<feature type="region of interest" description="Disordered" evidence="1">
    <location>
        <begin position="110"/>
        <end position="137"/>
    </location>
</feature>
<sequence>MPRLLVTLLAFAALVAVPSGAAAQAPAPADPGGALVYVFVLDGLDGDRVDRGGAPFLSSLMAGQADARSTYFRESRAIMIAETNPNHVAMATGAYGNRSGIPGNAFAVYGRPPDGDSCPDGPLDESKPPVETSGESPSCLRAETMFATAQRGPDPGRIVTAGIFGKPKLSRIFAGKADPQRFDADYLWTPCVRQDDDTPYCKQVPNRVFDEYALLDATVMDEVLRTVRQGVPGDGRTFTGGGSRPNLTFVNFPGVDNSGHGTGAGAEYDRAILSADDEIERFVAQQKQLGLWNRTVMVVLSDHSMDSTPEKTTLAQRFNAAGISSSAYEIVQNGSAALVYLTNRTSPDRFTLLKRMREAATNGANPLSQLAGPPAVEALYREPNPADGDQANTLDGRHPAWRLTGERTGDLVVYSQSNTSFNDPINPLAGNHGGPQTRDNFFAVVGGSDLVNQRAIEGAQDPLFDDTERNPAQAENVDVAPTVMRLLGRPAPAQSEGRFLAEAFRADRLAPQVVPRPVVPGTGPGPAPTPTPGAGDPPASGCAAASGFVSATAAGSGRGGLRFAFARRTRSPVTVDVFQSSVGSRILGNRRVARFTRRTRPFRWTGRRGLRDGFYFARLSVRGASGRTDTRRVALERRNGRFVKRPSFYRRASCDAVSSFKLEAPVFGGRTNRAMGVSYRLSAAGRVTVELLRGRRVVRTLSRASTRSARRTFRLRVGAEGLRRGDHRVRLRVTSGGRTTTTALTARRL</sequence>
<reference evidence="3" key="1">
    <citation type="submission" date="2020-02" db="EMBL/GenBank/DDBJ databases">
        <authorList>
            <person name="Meier V. D."/>
        </authorList>
    </citation>
    <scope>NUCLEOTIDE SEQUENCE</scope>
    <source>
        <strain evidence="3">AVDCRST_MAG30</strain>
    </source>
</reference>
<feature type="region of interest" description="Disordered" evidence="1">
    <location>
        <begin position="514"/>
        <end position="539"/>
    </location>
</feature>
<accession>A0A6J4RDU3</accession>
<evidence type="ECO:0000256" key="2">
    <source>
        <dbReference type="SAM" id="SignalP"/>
    </source>
</evidence>
<dbReference type="PANTHER" id="PTHR10151:SF120">
    <property type="entry name" value="BIS(5'-ADENOSYL)-TRIPHOSPHATASE"/>
    <property type="match status" value="1"/>
</dbReference>
<keyword evidence="2" id="KW-0732">Signal</keyword>
<dbReference type="EMBL" id="CADCVS010000023">
    <property type="protein sequence ID" value="CAA9471177.1"/>
    <property type="molecule type" value="Genomic_DNA"/>
</dbReference>
<dbReference type="SUPFAM" id="SSF53649">
    <property type="entry name" value="Alkaline phosphatase-like"/>
    <property type="match status" value="1"/>
</dbReference>
<protein>
    <submittedName>
        <fullName evidence="3">Uncharacterized protein</fullName>
    </submittedName>
</protein>
<dbReference type="AlphaFoldDB" id="A0A6J4RDU3"/>
<dbReference type="PANTHER" id="PTHR10151">
    <property type="entry name" value="ECTONUCLEOTIDE PYROPHOSPHATASE/PHOSPHODIESTERASE"/>
    <property type="match status" value="1"/>
</dbReference>
<dbReference type="Gene3D" id="3.40.720.10">
    <property type="entry name" value="Alkaline Phosphatase, subunit A"/>
    <property type="match status" value="1"/>
</dbReference>
<organism evidence="3">
    <name type="scientific">uncultured Solirubrobacteraceae bacterium</name>
    <dbReference type="NCBI Taxonomy" id="1162706"/>
    <lineage>
        <taxon>Bacteria</taxon>
        <taxon>Bacillati</taxon>
        <taxon>Actinomycetota</taxon>
        <taxon>Thermoleophilia</taxon>
        <taxon>Solirubrobacterales</taxon>
        <taxon>Solirubrobacteraceae</taxon>
        <taxon>environmental samples</taxon>
    </lineage>
</organism>
<dbReference type="InterPro" id="IPR017850">
    <property type="entry name" value="Alkaline_phosphatase_core_sf"/>
</dbReference>
<evidence type="ECO:0000256" key="1">
    <source>
        <dbReference type="SAM" id="MobiDB-lite"/>
    </source>
</evidence>
<feature type="signal peptide" evidence="2">
    <location>
        <begin position="1"/>
        <end position="21"/>
    </location>
</feature>
<name>A0A6J4RDU3_9ACTN</name>
<gene>
    <name evidence="3" type="ORF">AVDCRST_MAG30-119</name>
</gene>